<feature type="signal peptide" evidence="1">
    <location>
        <begin position="1"/>
        <end position="21"/>
    </location>
</feature>
<organism evidence="2 3">
    <name type="scientific">Linum tenue</name>
    <dbReference type="NCBI Taxonomy" id="586396"/>
    <lineage>
        <taxon>Eukaryota</taxon>
        <taxon>Viridiplantae</taxon>
        <taxon>Streptophyta</taxon>
        <taxon>Embryophyta</taxon>
        <taxon>Tracheophyta</taxon>
        <taxon>Spermatophyta</taxon>
        <taxon>Magnoliopsida</taxon>
        <taxon>eudicotyledons</taxon>
        <taxon>Gunneridae</taxon>
        <taxon>Pentapetalae</taxon>
        <taxon>rosids</taxon>
        <taxon>fabids</taxon>
        <taxon>Malpighiales</taxon>
        <taxon>Linaceae</taxon>
        <taxon>Linum</taxon>
    </lineage>
</organism>
<evidence type="ECO:0000313" key="3">
    <source>
        <dbReference type="Proteomes" id="UP001154282"/>
    </source>
</evidence>
<keyword evidence="3" id="KW-1185">Reference proteome</keyword>
<evidence type="ECO:0000256" key="1">
    <source>
        <dbReference type="SAM" id="SignalP"/>
    </source>
</evidence>
<dbReference type="SUPFAM" id="SSF57095">
    <property type="entry name" value="Scorpion toxin-like"/>
    <property type="match status" value="1"/>
</dbReference>
<dbReference type="EMBL" id="CAMGYJ010000002">
    <property type="protein sequence ID" value="CAI0382721.1"/>
    <property type="molecule type" value="Genomic_DNA"/>
</dbReference>
<dbReference type="Proteomes" id="UP001154282">
    <property type="component" value="Unassembled WGS sequence"/>
</dbReference>
<proteinExistence type="predicted"/>
<protein>
    <submittedName>
        <fullName evidence="2">Uncharacterized protein</fullName>
    </submittedName>
</protein>
<keyword evidence="1" id="KW-0732">Signal</keyword>
<reference evidence="2" key="1">
    <citation type="submission" date="2022-08" db="EMBL/GenBank/DDBJ databases">
        <authorList>
            <person name="Gutierrez-Valencia J."/>
        </authorList>
    </citation>
    <scope>NUCLEOTIDE SEQUENCE</scope>
</reference>
<accession>A0AAV0HCC0</accession>
<evidence type="ECO:0000313" key="2">
    <source>
        <dbReference type="EMBL" id="CAI0382721.1"/>
    </source>
</evidence>
<feature type="chain" id="PRO_5043471445" evidence="1">
    <location>
        <begin position="22"/>
        <end position="84"/>
    </location>
</feature>
<sequence length="84" mass="9270">MKNTAMKFVFLVIALLIFTTGREMRVVEGRGPVISLRCGTVSDCGNDCDEITGCDWCECIQNRCTCMDNPPSSRTNGVYDPLLS</sequence>
<dbReference type="AlphaFoldDB" id="A0AAV0HCC0"/>
<comment type="caution">
    <text evidence="2">The sequence shown here is derived from an EMBL/GenBank/DDBJ whole genome shotgun (WGS) entry which is preliminary data.</text>
</comment>
<gene>
    <name evidence="2" type="ORF">LITE_LOCUS3671</name>
</gene>
<name>A0AAV0HCC0_9ROSI</name>
<dbReference type="InterPro" id="IPR036574">
    <property type="entry name" value="Scorpion_toxin-like_sf"/>
</dbReference>